<keyword evidence="3" id="KW-1185">Reference proteome</keyword>
<evidence type="ECO:0000313" key="3">
    <source>
        <dbReference type="Proteomes" id="UP000679992"/>
    </source>
</evidence>
<sequence length="56" mass="6371">MRNGPQHLQHRIKRLLGRPKKPYRQAGRKADGAADQKSRRRAGDADSQMVEQFSGN</sequence>
<feature type="compositionally biased region" description="Basic and acidic residues" evidence="1">
    <location>
        <begin position="28"/>
        <end position="44"/>
    </location>
</feature>
<feature type="compositionally biased region" description="Basic residues" evidence="1">
    <location>
        <begin position="14"/>
        <end position="27"/>
    </location>
</feature>
<evidence type="ECO:0000256" key="1">
    <source>
        <dbReference type="SAM" id="MobiDB-lite"/>
    </source>
</evidence>
<reference evidence="2 3" key="1">
    <citation type="submission" date="2021-03" db="EMBL/GenBank/DDBJ databases">
        <title>Antimicrobial resistance genes in bacteria isolated from Japanese honey, and their potential for conferring macrolide and lincosamide resistance in the American foulbrood pathogen Paenibacillus larvae.</title>
        <authorList>
            <person name="Okamoto M."/>
            <person name="Kumagai M."/>
            <person name="Kanamori H."/>
            <person name="Takamatsu D."/>
        </authorList>
    </citation>
    <scope>NUCLEOTIDE SEQUENCE [LARGE SCALE GENOMIC DNA]</scope>
    <source>
        <strain evidence="2 3">J42TS3</strain>
    </source>
</reference>
<evidence type="ECO:0000313" key="2">
    <source>
        <dbReference type="EMBL" id="GIP52791.1"/>
    </source>
</evidence>
<dbReference type="EMBL" id="BOSL01000004">
    <property type="protein sequence ID" value="GIP52791.1"/>
    <property type="molecule type" value="Genomic_DNA"/>
</dbReference>
<protein>
    <submittedName>
        <fullName evidence="2">Uncharacterized protein</fullName>
    </submittedName>
</protein>
<organism evidence="2 3">
    <name type="scientific">Paenibacillus vini</name>
    <dbReference type="NCBI Taxonomy" id="1476024"/>
    <lineage>
        <taxon>Bacteria</taxon>
        <taxon>Bacillati</taxon>
        <taxon>Bacillota</taxon>
        <taxon>Bacilli</taxon>
        <taxon>Bacillales</taxon>
        <taxon>Paenibacillaceae</taxon>
        <taxon>Paenibacillus</taxon>
    </lineage>
</organism>
<name>A0ABQ4M9X2_9BACL</name>
<feature type="region of interest" description="Disordered" evidence="1">
    <location>
        <begin position="14"/>
        <end position="56"/>
    </location>
</feature>
<comment type="caution">
    <text evidence="2">The sequence shown here is derived from an EMBL/GenBank/DDBJ whole genome shotgun (WGS) entry which is preliminary data.</text>
</comment>
<proteinExistence type="predicted"/>
<gene>
    <name evidence="2" type="ORF">J42TS3_18260</name>
</gene>
<dbReference type="Proteomes" id="UP000679992">
    <property type="component" value="Unassembled WGS sequence"/>
</dbReference>
<accession>A0ABQ4M9X2</accession>